<proteinExistence type="predicted"/>
<feature type="transmembrane region" description="Helical" evidence="1">
    <location>
        <begin position="34"/>
        <end position="57"/>
    </location>
</feature>
<evidence type="ECO:0008006" key="4">
    <source>
        <dbReference type="Google" id="ProtNLM"/>
    </source>
</evidence>
<keyword evidence="1" id="KW-1133">Transmembrane helix</keyword>
<protein>
    <recommendedName>
        <fullName evidence="4">DUF624 domain-containing protein</fullName>
    </recommendedName>
</protein>
<evidence type="ECO:0000313" key="3">
    <source>
        <dbReference type="Proteomes" id="UP001268864"/>
    </source>
</evidence>
<evidence type="ECO:0000313" key="2">
    <source>
        <dbReference type="EMBL" id="MDS0280682.1"/>
    </source>
</evidence>
<comment type="caution">
    <text evidence="2">The sequence shown here is derived from an EMBL/GenBank/DDBJ whole genome shotgun (WGS) entry which is preliminary data.</text>
</comment>
<name>A0ABU2FK57_9EURY</name>
<feature type="transmembrane region" description="Helical" evidence="1">
    <location>
        <begin position="111"/>
        <end position="137"/>
    </location>
</feature>
<dbReference type="RefSeq" id="WP_310898528.1">
    <property type="nucleotide sequence ID" value="NZ_JAMQOS010000001.1"/>
</dbReference>
<feature type="transmembrane region" description="Helical" evidence="1">
    <location>
        <begin position="78"/>
        <end position="99"/>
    </location>
</feature>
<dbReference type="Proteomes" id="UP001268864">
    <property type="component" value="Unassembled WGS sequence"/>
</dbReference>
<keyword evidence="1" id="KW-0812">Transmembrane</keyword>
<dbReference type="EMBL" id="JAMQOS010000001">
    <property type="protein sequence ID" value="MDS0280682.1"/>
    <property type="molecule type" value="Genomic_DNA"/>
</dbReference>
<sequence>MSGSGEGDTGRAPAHKRTLRFVYEHSVTLVAVSVAWFVASLPLVTVGPATLGAYAAVRSLREAGALDRRRVAGVLRRNGVHAALLSFLPVTFFAAAGLYLRGGTPNSGFEIVIAVVGVYVGAYLVVALVPTFVAMAAGDPPAAALKRAYVWTASKPTAALSLALVTAVIFAVTALLTIGFVLLFPAVAFSYHVEYLADDFDVTTAVDPSRTASAPFA</sequence>
<organism evidence="2 3">
    <name type="scientific">Haloarcula onubensis</name>
    <dbReference type="NCBI Taxonomy" id="2950539"/>
    <lineage>
        <taxon>Archaea</taxon>
        <taxon>Methanobacteriati</taxon>
        <taxon>Methanobacteriota</taxon>
        <taxon>Stenosarchaea group</taxon>
        <taxon>Halobacteria</taxon>
        <taxon>Halobacteriales</taxon>
        <taxon>Haloarculaceae</taxon>
        <taxon>Haloarcula</taxon>
    </lineage>
</organism>
<feature type="transmembrane region" description="Helical" evidence="1">
    <location>
        <begin position="158"/>
        <end position="191"/>
    </location>
</feature>
<evidence type="ECO:0000256" key="1">
    <source>
        <dbReference type="SAM" id="Phobius"/>
    </source>
</evidence>
<reference evidence="2 3" key="1">
    <citation type="submission" date="2022-06" db="EMBL/GenBank/DDBJ databases">
        <title>Halomicroarcula sp. a new haloarchaeum isolate from saline soil.</title>
        <authorList>
            <person name="Strakova D."/>
            <person name="Galisteo C."/>
            <person name="Sanchez-Porro C."/>
            <person name="Ventosa A."/>
        </authorList>
    </citation>
    <scope>NUCLEOTIDE SEQUENCE [LARGE SCALE GENOMIC DNA]</scope>
    <source>
        <strain evidence="2 3">S3CR25-11</strain>
    </source>
</reference>
<keyword evidence="3" id="KW-1185">Reference proteome</keyword>
<keyword evidence="1" id="KW-0472">Membrane</keyword>
<gene>
    <name evidence="2" type="ORF">NDI86_01015</name>
</gene>
<accession>A0ABU2FK57</accession>